<dbReference type="Pfam" id="PF02157">
    <property type="entry name" value="Man-6-P_recep"/>
    <property type="match status" value="1"/>
</dbReference>
<keyword evidence="11" id="KW-0675">Receptor</keyword>
<dbReference type="PANTHER" id="PTHR15071">
    <property type="entry name" value="MANNOSE-6-PHOSPHATE RECEPTOR FAMILY MEMBER"/>
    <property type="match status" value="1"/>
</dbReference>
<dbReference type="Gene3D" id="2.70.130.10">
    <property type="entry name" value="Mannose-6-phosphate receptor binding domain"/>
    <property type="match status" value="1"/>
</dbReference>
<dbReference type="SUPFAM" id="SSF50911">
    <property type="entry name" value="Mannose 6-phosphate receptor domain"/>
    <property type="match status" value="1"/>
</dbReference>
<evidence type="ECO:0000256" key="8">
    <source>
        <dbReference type="ARBA" id="ARBA00023180"/>
    </source>
</evidence>
<protein>
    <submittedName>
        <fullName evidence="11">Putative mannose 6-phosphate receptor-like protein</fullName>
    </submittedName>
</protein>
<dbReference type="Proteomes" id="UP000186594">
    <property type="component" value="Unassembled WGS sequence"/>
</dbReference>
<comment type="caution">
    <text evidence="11">The sequence shown here is derived from an EMBL/GenBank/DDBJ whole genome shotgun (WGS) entry which is preliminary data.</text>
</comment>
<feature type="domain" description="MRH" evidence="10">
    <location>
        <begin position="1"/>
        <end position="124"/>
    </location>
</feature>
<dbReference type="OrthoDB" id="4504960at2759"/>
<dbReference type="InterPro" id="IPR028927">
    <property type="entry name" value="Man-6-P_rcpt"/>
</dbReference>
<keyword evidence="6 9" id="KW-0472">Membrane</keyword>
<evidence type="ECO:0000256" key="6">
    <source>
        <dbReference type="ARBA" id="ARBA00023136"/>
    </source>
</evidence>
<gene>
    <name evidence="11" type="ORF">NEOLI_003366</name>
</gene>
<keyword evidence="12" id="KW-1185">Reference proteome</keyword>
<keyword evidence="8" id="KW-0325">Glycoprotein</keyword>
<dbReference type="EMBL" id="LXFE01000177">
    <property type="protein sequence ID" value="OLL26482.1"/>
    <property type="molecule type" value="Genomic_DNA"/>
</dbReference>
<sequence length="224" mass="25612">MTRTSLGAMTLDKKFTLNLCGDEESFYQIIQNEAQDAKNVSAKEIVGDEKYYIGKTTNFTMNDRHLLSTLESDSKCSDAHNFCRSSIVTFTCDRLSPNNHATVLSNRHDCFFLFDVKTRYACGIQTQIGTNPWAVFSVIAMITLLVYCLGSILYRRKILYKRGWKQFPQWEIWCGIATIIWIAITSCLEKTGLKKNADHDWFAQDEVENGLIDELDEDLGTDED</sequence>
<keyword evidence="4" id="KW-0732">Signal</keyword>
<dbReference type="InterPro" id="IPR009011">
    <property type="entry name" value="Man6P_isomerase_rcpt-bd_dom_sf"/>
</dbReference>
<keyword evidence="5 9" id="KW-1133">Transmembrane helix</keyword>
<dbReference type="GO" id="GO:0007034">
    <property type="term" value="P:vacuolar transport"/>
    <property type="evidence" value="ECO:0007669"/>
    <property type="project" value="TreeGrafter"/>
</dbReference>
<reference evidence="11 12" key="1">
    <citation type="submission" date="2016-04" db="EMBL/GenBank/DDBJ databases">
        <title>Evolutionary innovation and constraint leading to complex multicellularity in the Ascomycota.</title>
        <authorList>
            <person name="Cisse O."/>
            <person name="Nguyen A."/>
            <person name="Hewitt D.A."/>
            <person name="Jedd G."/>
            <person name="Stajich J.E."/>
        </authorList>
    </citation>
    <scope>NUCLEOTIDE SEQUENCE [LARGE SCALE GENOMIC DNA]</scope>
    <source>
        <strain evidence="11 12">DAH-3</strain>
    </source>
</reference>
<evidence type="ECO:0000259" key="10">
    <source>
        <dbReference type="PROSITE" id="PS51914"/>
    </source>
</evidence>
<accession>A0A1U7LVA7</accession>
<dbReference type="STRING" id="1198029.A0A1U7LVA7"/>
<evidence type="ECO:0000256" key="3">
    <source>
        <dbReference type="ARBA" id="ARBA00022692"/>
    </source>
</evidence>
<evidence type="ECO:0000256" key="2">
    <source>
        <dbReference type="ARBA" id="ARBA00022448"/>
    </source>
</evidence>
<feature type="transmembrane region" description="Helical" evidence="9">
    <location>
        <begin position="133"/>
        <end position="154"/>
    </location>
</feature>
<dbReference type="AlphaFoldDB" id="A0A1U7LVA7"/>
<dbReference type="GO" id="GO:0010008">
    <property type="term" value="C:endosome membrane"/>
    <property type="evidence" value="ECO:0007669"/>
    <property type="project" value="UniProtKB-SubCell"/>
</dbReference>
<proteinExistence type="predicted"/>
<evidence type="ECO:0000256" key="1">
    <source>
        <dbReference type="ARBA" id="ARBA00004308"/>
    </source>
</evidence>
<evidence type="ECO:0000256" key="5">
    <source>
        <dbReference type="ARBA" id="ARBA00022989"/>
    </source>
</evidence>
<evidence type="ECO:0000313" key="11">
    <source>
        <dbReference type="EMBL" id="OLL26482.1"/>
    </source>
</evidence>
<evidence type="ECO:0000313" key="12">
    <source>
        <dbReference type="Proteomes" id="UP000186594"/>
    </source>
</evidence>
<keyword evidence="3 9" id="KW-0812">Transmembrane</keyword>
<evidence type="ECO:0000256" key="7">
    <source>
        <dbReference type="ARBA" id="ARBA00023157"/>
    </source>
</evidence>
<organism evidence="11 12">
    <name type="scientific">Neolecta irregularis (strain DAH-3)</name>
    <dbReference type="NCBI Taxonomy" id="1198029"/>
    <lineage>
        <taxon>Eukaryota</taxon>
        <taxon>Fungi</taxon>
        <taxon>Dikarya</taxon>
        <taxon>Ascomycota</taxon>
        <taxon>Taphrinomycotina</taxon>
        <taxon>Neolectales</taxon>
        <taxon>Neolectaceae</taxon>
        <taxon>Neolecta</taxon>
    </lineage>
</organism>
<keyword evidence="7" id="KW-1015">Disulfide bond</keyword>
<dbReference type="InterPro" id="IPR044865">
    <property type="entry name" value="MRH_dom"/>
</dbReference>
<evidence type="ECO:0000256" key="9">
    <source>
        <dbReference type="SAM" id="Phobius"/>
    </source>
</evidence>
<dbReference type="GO" id="GO:0000139">
    <property type="term" value="C:Golgi membrane"/>
    <property type="evidence" value="ECO:0007669"/>
    <property type="project" value="UniProtKB-SubCell"/>
</dbReference>
<name>A0A1U7LVA7_NEOID</name>
<dbReference type="PROSITE" id="PS51914">
    <property type="entry name" value="MRH"/>
    <property type="match status" value="1"/>
</dbReference>
<comment type="subcellular location">
    <subcellularLocation>
        <location evidence="1">Endomembrane system</location>
    </subcellularLocation>
</comment>
<dbReference type="GO" id="GO:0005770">
    <property type="term" value="C:late endosome"/>
    <property type="evidence" value="ECO:0007669"/>
    <property type="project" value="TreeGrafter"/>
</dbReference>
<keyword evidence="2" id="KW-0813">Transport</keyword>
<dbReference type="PANTHER" id="PTHR15071:SF0">
    <property type="entry name" value="MANNOSE 6-PHOSPHATE RECEPTOR-LIKE PROTEIN 1"/>
    <property type="match status" value="1"/>
</dbReference>
<evidence type="ECO:0000256" key="4">
    <source>
        <dbReference type="ARBA" id="ARBA00022729"/>
    </source>
</evidence>